<proteinExistence type="inferred from homology"/>
<keyword evidence="1 3" id="KW-0418">Kinase</keyword>
<dbReference type="GO" id="GO:0006040">
    <property type="term" value="P:amino sugar metabolic process"/>
    <property type="evidence" value="ECO:0007669"/>
    <property type="project" value="InterPro"/>
</dbReference>
<dbReference type="EMBL" id="CABPST010000001">
    <property type="protein sequence ID" value="VVE86102.1"/>
    <property type="molecule type" value="Genomic_DNA"/>
</dbReference>
<dbReference type="HAMAP" id="MF_01270">
    <property type="entry name" value="AnhMurNAc_kinase"/>
    <property type="match status" value="1"/>
</dbReference>
<evidence type="ECO:0000256" key="1">
    <source>
        <dbReference type="HAMAP-Rule" id="MF_01270"/>
    </source>
</evidence>
<sequence length="394" mass="41047">MTDIARHPASPDSPDSPNSPNSPNSPAHFIGLMSGTSLDGVDGVLVASVDGRVLAEAYLPFPGDLRETLMVLQAPSENELHREALAANALVRVYAECVRELLSTAGLPASAVAAIGAHGQTIRHRPGEFDGIGYTRQLNAPALLAELTGIDVVADIRSRDIAAGGQGAPLVPAYHQAMFSEAGQTRVVCNLGGISNVTILPSAASGQPVSGFDCGPGNALLDGWAARHLGKSYDDGGAWGASGRVNDALLAALLSEPYFRQTPPKSTGRDLFHAEWLGAHLAAFPGVPPVDIQATLVALTAQCVADDVLRYAPDCRGFYACGGGTRNHALMQAIATRLPGVTVATTEVLGVPPHQVEARAFAWLAQRCLARQPGNLPSVTGAKHPRILGAIYPH</sequence>
<dbReference type="GO" id="GO:0009254">
    <property type="term" value="P:peptidoglycan turnover"/>
    <property type="evidence" value="ECO:0007669"/>
    <property type="project" value="UniProtKB-UniRule"/>
</dbReference>
<keyword evidence="4" id="KW-1185">Reference proteome</keyword>
<dbReference type="EC" id="2.7.1.170" evidence="1"/>
<evidence type="ECO:0000313" key="4">
    <source>
        <dbReference type="Proteomes" id="UP000382040"/>
    </source>
</evidence>
<comment type="pathway">
    <text evidence="1">Cell wall biogenesis; peptidoglycan recycling.</text>
</comment>
<dbReference type="Gene3D" id="3.30.420.40">
    <property type="match status" value="2"/>
</dbReference>
<keyword evidence="1" id="KW-0119">Carbohydrate metabolism</keyword>
<accession>A0A5E5BLV7</accession>
<evidence type="ECO:0000256" key="2">
    <source>
        <dbReference type="SAM" id="MobiDB-lite"/>
    </source>
</evidence>
<dbReference type="PANTHER" id="PTHR30605">
    <property type="entry name" value="ANHYDRO-N-ACETYLMURAMIC ACID KINASE"/>
    <property type="match status" value="1"/>
</dbReference>
<dbReference type="OrthoDB" id="9763949at2"/>
<dbReference type="SUPFAM" id="SSF53067">
    <property type="entry name" value="Actin-like ATPase domain"/>
    <property type="match status" value="1"/>
</dbReference>
<dbReference type="GO" id="GO:0016773">
    <property type="term" value="F:phosphotransferase activity, alcohol group as acceptor"/>
    <property type="evidence" value="ECO:0007669"/>
    <property type="project" value="UniProtKB-UniRule"/>
</dbReference>
<comment type="catalytic activity">
    <reaction evidence="1">
        <text>1,6-anhydro-N-acetyl-beta-muramate + ATP + H2O = N-acetyl-D-muramate 6-phosphate + ADP + H(+)</text>
        <dbReference type="Rhea" id="RHEA:24952"/>
        <dbReference type="ChEBI" id="CHEBI:15377"/>
        <dbReference type="ChEBI" id="CHEBI:15378"/>
        <dbReference type="ChEBI" id="CHEBI:30616"/>
        <dbReference type="ChEBI" id="CHEBI:58690"/>
        <dbReference type="ChEBI" id="CHEBI:58722"/>
        <dbReference type="ChEBI" id="CHEBI:456216"/>
        <dbReference type="EC" id="2.7.1.170"/>
    </reaction>
</comment>
<comment type="function">
    <text evidence="1">Catalyzes the specific phosphorylation of 1,6-anhydro-N-acetylmuramic acid (anhMurNAc) with the simultaneous cleavage of the 1,6-anhydro ring, generating MurNAc-6-P. Is required for the utilization of anhMurNAc either imported from the medium or derived from its own cell wall murein, and thus plays a role in cell wall recycling.</text>
</comment>
<dbReference type="Proteomes" id="UP000382040">
    <property type="component" value="Unassembled WGS sequence"/>
</dbReference>
<feature type="binding site" evidence="1">
    <location>
        <begin position="35"/>
        <end position="42"/>
    </location>
    <ligand>
        <name>ATP</name>
        <dbReference type="ChEBI" id="CHEBI:30616"/>
    </ligand>
</feature>
<comment type="pathway">
    <text evidence="1">Amino-sugar metabolism; 1,6-anhydro-N-acetylmuramate degradation.</text>
</comment>
<name>A0A5E5BLV7_9BURK</name>
<dbReference type="GO" id="GO:0016301">
    <property type="term" value="F:kinase activity"/>
    <property type="evidence" value="ECO:0007669"/>
    <property type="project" value="UniProtKB-KW"/>
</dbReference>
<feature type="region of interest" description="Disordered" evidence="2">
    <location>
        <begin position="1"/>
        <end position="27"/>
    </location>
</feature>
<feature type="compositionally biased region" description="Low complexity" evidence="2">
    <location>
        <begin position="8"/>
        <end position="27"/>
    </location>
</feature>
<dbReference type="InterPro" id="IPR043129">
    <property type="entry name" value="ATPase_NBD"/>
</dbReference>
<organism evidence="3 4">
    <name type="scientific">Pandoraea bronchicola</name>
    <dbReference type="NCBI Taxonomy" id="2508287"/>
    <lineage>
        <taxon>Bacteria</taxon>
        <taxon>Pseudomonadati</taxon>
        <taxon>Pseudomonadota</taxon>
        <taxon>Betaproteobacteria</taxon>
        <taxon>Burkholderiales</taxon>
        <taxon>Burkholderiaceae</taxon>
        <taxon>Pandoraea</taxon>
    </lineage>
</organism>
<dbReference type="Pfam" id="PF03702">
    <property type="entry name" value="AnmK"/>
    <property type="match status" value="1"/>
</dbReference>
<protein>
    <recommendedName>
        <fullName evidence="1">Anhydro-N-acetylmuramic acid kinase</fullName>
        <ecNumber evidence="1">2.7.1.170</ecNumber>
    </recommendedName>
    <alternativeName>
        <fullName evidence="1">AnhMurNAc kinase</fullName>
    </alternativeName>
</protein>
<dbReference type="CDD" id="cd24050">
    <property type="entry name" value="ASKHA_NBD_ANMK"/>
    <property type="match status" value="1"/>
</dbReference>
<dbReference type="InterPro" id="IPR005338">
    <property type="entry name" value="Anhydro_N_Ac-Mur_kinase"/>
</dbReference>
<dbReference type="RefSeq" id="WP_150557547.1">
    <property type="nucleotide sequence ID" value="NZ_CABPST010000001.1"/>
</dbReference>
<dbReference type="GO" id="GO:0097175">
    <property type="term" value="P:1,6-anhydro-N-acetyl-beta-muramic acid catabolic process"/>
    <property type="evidence" value="ECO:0007669"/>
    <property type="project" value="UniProtKB-UniRule"/>
</dbReference>
<evidence type="ECO:0000313" key="3">
    <source>
        <dbReference type="EMBL" id="VVE86102.1"/>
    </source>
</evidence>
<dbReference type="UniPathway" id="UPA00343"/>
<reference evidence="3 4" key="1">
    <citation type="submission" date="2019-08" db="EMBL/GenBank/DDBJ databases">
        <authorList>
            <person name="Peeters C."/>
        </authorList>
    </citation>
    <scope>NUCLEOTIDE SEQUENCE [LARGE SCALE GENOMIC DNA]</scope>
    <source>
        <strain evidence="3 4">LMG 20603</strain>
    </source>
</reference>
<dbReference type="AlphaFoldDB" id="A0A5E5BLV7"/>
<dbReference type="PANTHER" id="PTHR30605:SF0">
    <property type="entry name" value="ANHYDRO-N-ACETYLMURAMIC ACID KINASE"/>
    <property type="match status" value="1"/>
</dbReference>
<keyword evidence="1" id="KW-0808">Transferase</keyword>
<gene>
    <name evidence="1" type="primary">anmK</name>
    <name evidence="3" type="ORF">PBR20603_00021</name>
</gene>
<keyword evidence="1" id="KW-0067">ATP-binding</keyword>
<dbReference type="NCBIfam" id="NF007139">
    <property type="entry name" value="PRK09585.1-3"/>
    <property type="match status" value="1"/>
</dbReference>
<keyword evidence="1" id="KW-0547">Nucleotide-binding</keyword>
<dbReference type="UniPathway" id="UPA00544"/>
<comment type="similarity">
    <text evidence="1">Belongs to the anhydro-N-acetylmuramic acid kinase family.</text>
</comment>
<dbReference type="GO" id="GO:0005524">
    <property type="term" value="F:ATP binding"/>
    <property type="evidence" value="ECO:0007669"/>
    <property type="project" value="UniProtKB-UniRule"/>
</dbReference>